<dbReference type="SUPFAM" id="SSF53474">
    <property type="entry name" value="alpha/beta-Hydrolases"/>
    <property type="match status" value="1"/>
</dbReference>
<dbReference type="PRINTS" id="PR00724">
    <property type="entry name" value="CRBOXYPTASEC"/>
</dbReference>
<evidence type="ECO:0000256" key="6">
    <source>
        <dbReference type="ARBA" id="ARBA00023180"/>
    </source>
</evidence>
<dbReference type="PANTHER" id="PTHR11802:SF472">
    <property type="entry name" value="SERINE CARBOXYPEPTIDASE CPVL-RELATED"/>
    <property type="match status" value="1"/>
</dbReference>
<dbReference type="PROSITE" id="PS51257">
    <property type="entry name" value="PROKAR_LIPOPROTEIN"/>
    <property type="match status" value="1"/>
</dbReference>
<dbReference type="GO" id="GO:0004185">
    <property type="term" value="F:serine-type carboxypeptidase activity"/>
    <property type="evidence" value="ECO:0007669"/>
    <property type="project" value="UniProtKB-UniRule"/>
</dbReference>
<evidence type="ECO:0000256" key="7">
    <source>
        <dbReference type="RuleBase" id="RU361156"/>
    </source>
</evidence>
<dbReference type="Proteomes" id="UP001152798">
    <property type="component" value="Chromosome 1"/>
</dbReference>
<dbReference type="EC" id="3.4.16.-" evidence="7"/>
<dbReference type="PROSITE" id="PS00131">
    <property type="entry name" value="CARBOXYPEPT_SER_SER"/>
    <property type="match status" value="1"/>
</dbReference>
<dbReference type="InterPro" id="IPR018202">
    <property type="entry name" value="Ser_caboxypep_ser_AS"/>
</dbReference>
<feature type="chain" id="PRO_5040535887" description="Carboxypeptidase" evidence="7">
    <location>
        <begin position="21"/>
        <end position="454"/>
    </location>
</feature>
<dbReference type="PANTHER" id="PTHR11802">
    <property type="entry name" value="SERINE PROTEASE FAMILY S10 SERINE CARBOXYPEPTIDASE"/>
    <property type="match status" value="1"/>
</dbReference>
<dbReference type="AlphaFoldDB" id="A0A9P0H3T5"/>
<dbReference type="OrthoDB" id="443318at2759"/>
<evidence type="ECO:0000256" key="3">
    <source>
        <dbReference type="ARBA" id="ARBA00022670"/>
    </source>
</evidence>
<evidence type="ECO:0000256" key="1">
    <source>
        <dbReference type="ARBA" id="ARBA00009431"/>
    </source>
</evidence>
<keyword evidence="4 7" id="KW-0732">Signal</keyword>
<evidence type="ECO:0000313" key="8">
    <source>
        <dbReference type="EMBL" id="CAH1392267.1"/>
    </source>
</evidence>
<dbReference type="InterPro" id="IPR029058">
    <property type="entry name" value="AB_hydrolase_fold"/>
</dbReference>
<feature type="signal peptide" evidence="7">
    <location>
        <begin position="1"/>
        <end position="20"/>
    </location>
</feature>
<comment type="similarity">
    <text evidence="1 7">Belongs to the peptidase S10 family.</text>
</comment>
<dbReference type="FunFam" id="3.40.50.1820:FF:000096">
    <property type="entry name" value="Carboxypeptidase vitellogenic-like"/>
    <property type="match status" value="1"/>
</dbReference>
<dbReference type="Gene3D" id="3.40.50.1820">
    <property type="entry name" value="alpha/beta hydrolase"/>
    <property type="match status" value="1"/>
</dbReference>
<dbReference type="PROSITE" id="PS00560">
    <property type="entry name" value="CARBOXYPEPT_SER_HIS"/>
    <property type="match status" value="1"/>
</dbReference>
<accession>A0A9P0H3T5</accession>
<dbReference type="InterPro" id="IPR033124">
    <property type="entry name" value="Ser_caboxypep_his_AS"/>
</dbReference>
<keyword evidence="3 7" id="KW-0645">Protease</keyword>
<keyword evidence="9" id="KW-1185">Reference proteome</keyword>
<keyword evidence="6" id="KW-0325">Glycoprotein</keyword>
<reference evidence="8" key="1">
    <citation type="submission" date="2022-01" db="EMBL/GenBank/DDBJ databases">
        <authorList>
            <person name="King R."/>
        </authorList>
    </citation>
    <scope>NUCLEOTIDE SEQUENCE</scope>
</reference>
<dbReference type="InterPro" id="IPR001563">
    <property type="entry name" value="Peptidase_S10"/>
</dbReference>
<gene>
    <name evidence="8" type="ORF">NEZAVI_LOCUS3121</name>
</gene>
<evidence type="ECO:0000256" key="5">
    <source>
        <dbReference type="ARBA" id="ARBA00022801"/>
    </source>
</evidence>
<dbReference type="GO" id="GO:0006508">
    <property type="term" value="P:proteolysis"/>
    <property type="evidence" value="ECO:0007669"/>
    <property type="project" value="UniProtKB-KW"/>
</dbReference>
<protein>
    <recommendedName>
        <fullName evidence="7">Carboxypeptidase</fullName>
        <ecNumber evidence="7">3.4.16.-</ecNumber>
    </recommendedName>
</protein>
<keyword evidence="5 7" id="KW-0378">Hydrolase</keyword>
<organism evidence="8 9">
    <name type="scientific">Nezara viridula</name>
    <name type="common">Southern green stink bug</name>
    <name type="synonym">Cimex viridulus</name>
    <dbReference type="NCBI Taxonomy" id="85310"/>
    <lineage>
        <taxon>Eukaryota</taxon>
        <taxon>Metazoa</taxon>
        <taxon>Ecdysozoa</taxon>
        <taxon>Arthropoda</taxon>
        <taxon>Hexapoda</taxon>
        <taxon>Insecta</taxon>
        <taxon>Pterygota</taxon>
        <taxon>Neoptera</taxon>
        <taxon>Paraneoptera</taxon>
        <taxon>Hemiptera</taxon>
        <taxon>Heteroptera</taxon>
        <taxon>Panheteroptera</taxon>
        <taxon>Pentatomomorpha</taxon>
        <taxon>Pentatomoidea</taxon>
        <taxon>Pentatomidae</taxon>
        <taxon>Pentatominae</taxon>
        <taxon>Nezara</taxon>
    </lineage>
</organism>
<name>A0A9P0H3T5_NEZVI</name>
<proteinExistence type="inferred from homology"/>
<evidence type="ECO:0000313" key="9">
    <source>
        <dbReference type="Proteomes" id="UP001152798"/>
    </source>
</evidence>
<sequence>MNRLILFTFLFSISGYSCHAFFKPYPKFRSIPSIEDAGDPLFLTPYIEEGRIQEGQEAAKVKLSGTNVTSYSGYLTVNKTFNSNLFFWFFPSEADPKNAPVVLWLQGGPGSSSLFGLFCENGPFSVDKSLALAERKYYWSQLFNVIYIDNPVGTGFSFTESDSEYATDEVKVGKDLYSALSQFFQLFPDLQKNDFFVSGESYAGKYIPSIGYTIHKNNKINKQKINLKGLAIGDGFTDPENMMVYADYLYQLGLVDFNTREELRNLQNEVVELIRKHQYSEADKAWSNILGRLSPEINIYNYLQMDRFDPEGIFSDYLRTDIVRKSIHVGKHIFHGQDYSVYNYLLNDKMQSVKPWVEVLLENYRVMFYSGQLDIIVAYPLTMNFLPKLNWTGSEGYKTAPRKEWEVDGELAGFYKKAKTLTEVLVRNAGHMVPQDQPKWALDMITRFINNTFE</sequence>
<evidence type="ECO:0000256" key="2">
    <source>
        <dbReference type="ARBA" id="ARBA00022645"/>
    </source>
</evidence>
<dbReference type="Pfam" id="PF00450">
    <property type="entry name" value="Peptidase_S10"/>
    <property type="match status" value="1"/>
</dbReference>
<evidence type="ECO:0000256" key="4">
    <source>
        <dbReference type="ARBA" id="ARBA00022729"/>
    </source>
</evidence>
<dbReference type="EMBL" id="OV725077">
    <property type="protein sequence ID" value="CAH1392267.1"/>
    <property type="molecule type" value="Genomic_DNA"/>
</dbReference>
<keyword evidence="2 7" id="KW-0121">Carboxypeptidase</keyword>